<dbReference type="Proteomes" id="UP000829560">
    <property type="component" value="Chromosome"/>
</dbReference>
<dbReference type="RefSeq" id="WP_241879535.1">
    <property type="nucleotide sequence ID" value="NZ_CP093310.2"/>
</dbReference>
<evidence type="ECO:0000313" key="4">
    <source>
        <dbReference type="Proteomes" id="UP000829560"/>
    </source>
</evidence>
<feature type="coiled-coil region" evidence="1">
    <location>
        <begin position="45"/>
        <end position="75"/>
    </location>
</feature>
<dbReference type="EMBL" id="CP093310">
    <property type="protein sequence ID" value="UNK06350.1"/>
    <property type="molecule type" value="Genomic_DNA"/>
</dbReference>
<sequence>MKSESTVKLIIVSLITAVVLVLIVMAGYPFYKVWSQEMRGKAALAEATQSKMIQIEQARAELESAQLRAEAIKIIGQTAKEYPEYREQEFIGAFGEALREGKINQIIYVPTEANLPILEAGKRQPVVEASGD</sequence>
<gene>
    <name evidence="3" type="ORF">MN210_07400</name>
</gene>
<dbReference type="KEGG" id="prae:MN210_07400"/>
<keyword evidence="2" id="KW-0472">Membrane</keyword>
<evidence type="ECO:0000256" key="2">
    <source>
        <dbReference type="SAM" id="Phobius"/>
    </source>
</evidence>
<keyword evidence="4" id="KW-1185">Reference proteome</keyword>
<keyword evidence="1" id="KW-0175">Coiled coil</keyword>
<dbReference type="AlphaFoldDB" id="A0AAT9PGE4"/>
<evidence type="ECO:0000313" key="3">
    <source>
        <dbReference type="EMBL" id="UNK06350.1"/>
    </source>
</evidence>
<feature type="transmembrane region" description="Helical" evidence="2">
    <location>
        <begin position="6"/>
        <end position="31"/>
    </location>
</feature>
<reference evidence="3" key="1">
    <citation type="submission" date="2024-03" db="EMBL/GenBank/DDBJ databases">
        <title>Psychrobacter raelis sp. nov. isolated from a dog with peritonitis.</title>
        <authorList>
            <person name="Schiavone A."/>
            <person name="Manzulli V."/>
            <person name="Camarda A."/>
            <person name="Cafiero M.A."/>
            <person name="Vasco I."/>
            <person name="Marino L."/>
            <person name="Pennuzzi G."/>
            <person name="Serrecchia L."/>
            <person name="Galante D."/>
            <person name="Pugliese N."/>
        </authorList>
    </citation>
    <scope>NUCLEOTIDE SEQUENCE</scope>
    <source>
        <strain evidence="3">PraFG1</strain>
    </source>
</reference>
<accession>A0AAT9PGE4</accession>
<keyword evidence="2" id="KW-0812">Transmembrane</keyword>
<keyword evidence="2" id="KW-1133">Transmembrane helix</keyword>
<evidence type="ECO:0000256" key="1">
    <source>
        <dbReference type="SAM" id="Coils"/>
    </source>
</evidence>
<proteinExistence type="predicted"/>
<name>A0AAT9PGE4_9GAMM</name>
<evidence type="ECO:0008006" key="5">
    <source>
        <dbReference type="Google" id="ProtNLM"/>
    </source>
</evidence>
<organism evidence="3 4">
    <name type="scientific">Psychrobacter raelei</name>
    <dbReference type="NCBI Taxonomy" id="2565531"/>
    <lineage>
        <taxon>Bacteria</taxon>
        <taxon>Pseudomonadati</taxon>
        <taxon>Pseudomonadota</taxon>
        <taxon>Gammaproteobacteria</taxon>
        <taxon>Moraxellales</taxon>
        <taxon>Moraxellaceae</taxon>
        <taxon>Psychrobacter</taxon>
    </lineage>
</organism>
<protein>
    <recommendedName>
        <fullName evidence="5">Membrane protease subunit</fullName>
    </recommendedName>
</protein>